<evidence type="ECO:0000256" key="1">
    <source>
        <dbReference type="SAM" id="Coils"/>
    </source>
</evidence>
<accession>A0AA35VN71</accession>
<protein>
    <submittedName>
        <fullName evidence="3">Uncharacterized protein</fullName>
    </submittedName>
</protein>
<evidence type="ECO:0000313" key="4">
    <source>
        <dbReference type="Proteomes" id="UP001177003"/>
    </source>
</evidence>
<name>A0AA35VN71_LACSI</name>
<feature type="compositionally biased region" description="Basic and acidic residues" evidence="2">
    <location>
        <begin position="159"/>
        <end position="190"/>
    </location>
</feature>
<feature type="coiled-coil region" evidence="1">
    <location>
        <begin position="55"/>
        <end position="106"/>
    </location>
</feature>
<evidence type="ECO:0000256" key="2">
    <source>
        <dbReference type="SAM" id="MobiDB-lite"/>
    </source>
</evidence>
<reference evidence="3" key="1">
    <citation type="submission" date="2023-04" db="EMBL/GenBank/DDBJ databases">
        <authorList>
            <person name="Vijverberg K."/>
            <person name="Xiong W."/>
            <person name="Schranz E."/>
        </authorList>
    </citation>
    <scope>NUCLEOTIDE SEQUENCE</scope>
</reference>
<dbReference type="AlphaFoldDB" id="A0AA35VN71"/>
<feature type="region of interest" description="Disordered" evidence="2">
    <location>
        <begin position="151"/>
        <end position="201"/>
    </location>
</feature>
<organism evidence="3 4">
    <name type="scientific">Lactuca saligna</name>
    <name type="common">Willowleaf lettuce</name>
    <dbReference type="NCBI Taxonomy" id="75948"/>
    <lineage>
        <taxon>Eukaryota</taxon>
        <taxon>Viridiplantae</taxon>
        <taxon>Streptophyta</taxon>
        <taxon>Embryophyta</taxon>
        <taxon>Tracheophyta</taxon>
        <taxon>Spermatophyta</taxon>
        <taxon>Magnoliopsida</taxon>
        <taxon>eudicotyledons</taxon>
        <taxon>Gunneridae</taxon>
        <taxon>Pentapetalae</taxon>
        <taxon>asterids</taxon>
        <taxon>campanulids</taxon>
        <taxon>Asterales</taxon>
        <taxon>Asteraceae</taxon>
        <taxon>Cichorioideae</taxon>
        <taxon>Cichorieae</taxon>
        <taxon>Lactucinae</taxon>
        <taxon>Lactuca</taxon>
    </lineage>
</organism>
<proteinExistence type="predicted"/>
<keyword evidence="1" id="KW-0175">Coiled coil</keyword>
<keyword evidence="4" id="KW-1185">Reference proteome</keyword>
<sequence>MNDLRISFDKNTTDMIKMIEGLHSSVKAKKEALSKLCSEIKLDNIDMNSTISTKLEKLQNDLAAENKIMDTFDEQTQKVKVLTKKMKNATLNISNLEEEKSLVNGKISEINQHLLRIVETRDSLFIVSVRQNLFEKLQIVFTMLNRLQSVSGSRASAKQGRDEEAIIKNDTDQKDNKASRSGKDKGKGVSEEDNDENPILS</sequence>
<gene>
    <name evidence="3" type="ORF">LSALG_LOCUS12155</name>
</gene>
<dbReference type="Proteomes" id="UP001177003">
    <property type="component" value="Chromosome 2"/>
</dbReference>
<evidence type="ECO:0000313" key="3">
    <source>
        <dbReference type="EMBL" id="CAI9271899.1"/>
    </source>
</evidence>
<dbReference type="EMBL" id="OX465078">
    <property type="protein sequence ID" value="CAI9271899.1"/>
    <property type="molecule type" value="Genomic_DNA"/>
</dbReference>
<feature type="compositionally biased region" description="Acidic residues" evidence="2">
    <location>
        <begin position="191"/>
        <end position="201"/>
    </location>
</feature>